<dbReference type="NCBIfam" id="NF047558">
    <property type="entry name" value="TPR_END_plus"/>
    <property type="match status" value="1"/>
</dbReference>
<evidence type="ECO:0000313" key="3">
    <source>
        <dbReference type="Proteomes" id="UP000316426"/>
    </source>
</evidence>
<proteinExistence type="predicted"/>
<dbReference type="Gene3D" id="1.25.40.10">
    <property type="entry name" value="Tetratricopeptide repeat domain"/>
    <property type="match status" value="1"/>
</dbReference>
<evidence type="ECO:0000313" key="2">
    <source>
        <dbReference type="EMBL" id="QDV76169.1"/>
    </source>
</evidence>
<protein>
    <submittedName>
        <fullName evidence="2">TPR repeat-containing protein YrrB</fullName>
    </submittedName>
</protein>
<dbReference type="InterPro" id="IPR011990">
    <property type="entry name" value="TPR-like_helical_dom_sf"/>
</dbReference>
<evidence type="ECO:0000256" key="1">
    <source>
        <dbReference type="PROSITE-ProRule" id="PRU00339"/>
    </source>
</evidence>
<dbReference type="SUPFAM" id="SSF48452">
    <property type="entry name" value="TPR-like"/>
    <property type="match status" value="1"/>
</dbReference>
<accession>A0A518KEG6</accession>
<dbReference type="Pfam" id="PF13431">
    <property type="entry name" value="TPR_17"/>
    <property type="match status" value="1"/>
</dbReference>
<dbReference type="KEGG" id="bmei:Spa11_43940"/>
<feature type="repeat" description="TPR" evidence="1">
    <location>
        <begin position="82"/>
        <end position="115"/>
    </location>
</feature>
<dbReference type="EMBL" id="CP036349">
    <property type="protein sequence ID" value="QDV76169.1"/>
    <property type="molecule type" value="Genomic_DNA"/>
</dbReference>
<keyword evidence="3" id="KW-1185">Reference proteome</keyword>
<feature type="repeat" description="TPR" evidence="1">
    <location>
        <begin position="48"/>
        <end position="81"/>
    </location>
</feature>
<dbReference type="InterPro" id="IPR019734">
    <property type="entry name" value="TPR_rpt"/>
</dbReference>
<dbReference type="Proteomes" id="UP000316426">
    <property type="component" value="Chromosome"/>
</dbReference>
<dbReference type="SMART" id="SM00028">
    <property type="entry name" value="TPR"/>
    <property type="match status" value="3"/>
</dbReference>
<dbReference type="PANTHER" id="PTHR12558:SF13">
    <property type="entry name" value="CELL DIVISION CYCLE PROTEIN 27 HOMOLOG"/>
    <property type="match status" value="1"/>
</dbReference>
<dbReference type="RefSeq" id="WP_145116631.1">
    <property type="nucleotide sequence ID" value="NZ_CP036349.1"/>
</dbReference>
<gene>
    <name evidence="2" type="primary">yrrB_2</name>
    <name evidence="2" type="ORF">Spa11_43940</name>
</gene>
<sequence length="176" mass="19846">MFVLTPLTRHRMQLDGASREAEGYLELGMASQALGSLQRRGKLVHSDAHACYLLGESLRELERHREAIYPLRRSVELDPTPTESWLALGWCYKRSGQLDQAVWSLEQALGRTPGDALLNYNLACYYSLAGRKLEALQRLKRAFDLDRAFRSMVASEPDFAPMQSDPGFRMLLAATA</sequence>
<name>A0A518KEG6_9BACT</name>
<organism evidence="2 3">
    <name type="scientific">Botrimarina mediterranea</name>
    <dbReference type="NCBI Taxonomy" id="2528022"/>
    <lineage>
        <taxon>Bacteria</taxon>
        <taxon>Pseudomonadati</taxon>
        <taxon>Planctomycetota</taxon>
        <taxon>Planctomycetia</taxon>
        <taxon>Pirellulales</taxon>
        <taxon>Lacipirellulaceae</taxon>
        <taxon>Botrimarina</taxon>
    </lineage>
</organism>
<reference evidence="2 3" key="1">
    <citation type="submission" date="2019-02" db="EMBL/GenBank/DDBJ databases">
        <title>Deep-cultivation of Planctomycetes and their phenomic and genomic characterization uncovers novel biology.</title>
        <authorList>
            <person name="Wiegand S."/>
            <person name="Jogler M."/>
            <person name="Boedeker C."/>
            <person name="Pinto D."/>
            <person name="Vollmers J."/>
            <person name="Rivas-Marin E."/>
            <person name="Kohn T."/>
            <person name="Peeters S.H."/>
            <person name="Heuer A."/>
            <person name="Rast P."/>
            <person name="Oberbeckmann S."/>
            <person name="Bunk B."/>
            <person name="Jeske O."/>
            <person name="Meyerdierks A."/>
            <person name="Storesund J.E."/>
            <person name="Kallscheuer N."/>
            <person name="Luecker S."/>
            <person name="Lage O.M."/>
            <person name="Pohl T."/>
            <person name="Merkel B.J."/>
            <person name="Hornburger P."/>
            <person name="Mueller R.-W."/>
            <person name="Bruemmer F."/>
            <person name="Labrenz M."/>
            <person name="Spormann A.M."/>
            <person name="Op den Camp H."/>
            <person name="Overmann J."/>
            <person name="Amann R."/>
            <person name="Jetten M.S.M."/>
            <person name="Mascher T."/>
            <person name="Medema M.H."/>
            <person name="Devos D.P."/>
            <person name="Kaster A.-K."/>
            <person name="Ovreas L."/>
            <person name="Rohde M."/>
            <person name="Galperin M.Y."/>
            <person name="Jogler C."/>
        </authorList>
    </citation>
    <scope>NUCLEOTIDE SEQUENCE [LARGE SCALE GENOMIC DNA]</scope>
    <source>
        <strain evidence="2 3">Spa11</strain>
    </source>
</reference>
<keyword evidence="1" id="KW-0802">TPR repeat</keyword>
<dbReference type="PANTHER" id="PTHR12558">
    <property type="entry name" value="CELL DIVISION CYCLE 16,23,27"/>
    <property type="match status" value="1"/>
</dbReference>
<dbReference type="AlphaFoldDB" id="A0A518KEG6"/>
<dbReference type="PROSITE" id="PS50005">
    <property type="entry name" value="TPR"/>
    <property type="match status" value="2"/>
</dbReference>